<dbReference type="AlphaFoldDB" id="A0A917FGP4"/>
<comment type="caution">
    <text evidence="2">The sequence shown here is derived from an EMBL/GenBank/DDBJ whole genome shotgun (WGS) entry which is preliminary data.</text>
</comment>
<name>A0A917FGP4_9HYPH</name>
<gene>
    <name evidence="2" type="ORF">GCM10007301_42300</name>
</gene>
<keyword evidence="3" id="KW-1185">Reference proteome</keyword>
<dbReference type="EMBL" id="BMCT01000007">
    <property type="protein sequence ID" value="GGF77892.1"/>
    <property type="molecule type" value="Genomic_DNA"/>
</dbReference>
<evidence type="ECO:0000313" key="2">
    <source>
        <dbReference type="EMBL" id="GGF77892.1"/>
    </source>
</evidence>
<dbReference type="Proteomes" id="UP000606044">
    <property type="component" value="Unassembled WGS sequence"/>
</dbReference>
<reference evidence="2" key="2">
    <citation type="submission" date="2020-09" db="EMBL/GenBank/DDBJ databases">
        <authorList>
            <person name="Sun Q."/>
            <person name="Sedlacek I."/>
        </authorList>
    </citation>
    <scope>NUCLEOTIDE SEQUENCE</scope>
    <source>
        <strain evidence="2">CCM 7897</strain>
    </source>
</reference>
<keyword evidence="1" id="KW-1133">Transmembrane helix</keyword>
<evidence type="ECO:0000313" key="3">
    <source>
        <dbReference type="Proteomes" id="UP000606044"/>
    </source>
</evidence>
<evidence type="ECO:0000256" key="1">
    <source>
        <dbReference type="SAM" id="Phobius"/>
    </source>
</evidence>
<reference evidence="2" key="1">
    <citation type="journal article" date="2014" name="Int. J. Syst. Evol. Microbiol.">
        <title>Complete genome sequence of Corynebacterium casei LMG S-19264T (=DSM 44701T), isolated from a smear-ripened cheese.</title>
        <authorList>
            <consortium name="US DOE Joint Genome Institute (JGI-PGF)"/>
            <person name="Walter F."/>
            <person name="Albersmeier A."/>
            <person name="Kalinowski J."/>
            <person name="Ruckert C."/>
        </authorList>
    </citation>
    <scope>NUCLEOTIDE SEQUENCE</scope>
    <source>
        <strain evidence="2">CCM 7897</strain>
    </source>
</reference>
<accession>A0A917FGP4</accession>
<feature type="transmembrane region" description="Helical" evidence="1">
    <location>
        <begin position="6"/>
        <end position="25"/>
    </location>
</feature>
<sequence length="51" mass="5554">MSRNALYAIIAVLVVGGGFFAYQTYQAQEEKKNSLQIQVGPNGVKVDPPSR</sequence>
<dbReference type="RefSeq" id="WP_188582321.1">
    <property type="nucleotide sequence ID" value="NZ_BMCT01000007.1"/>
</dbReference>
<proteinExistence type="predicted"/>
<keyword evidence="1" id="KW-0812">Transmembrane</keyword>
<organism evidence="2 3">
    <name type="scientific">Azorhizobium oxalatiphilum</name>
    <dbReference type="NCBI Taxonomy" id="980631"/>
    <lineage>
        <taxon>Bacteria</taxon>
        <taxon>Pseudomonadati</taxon>
        <taxon>Pseudomonadota</taxon>
        <taxon>Alphaproteobacteria</taxon>
        <taxon>Hyphomicrobiales</taxon>
        <taxon>Xanthobacteraceae</taxon>
        <taxon>Azorhizobium</taxon>
    </lineage>
</organism>
<keyword evidence="1" id="KW-0472">Membrane</keyword>
<protein>
    <submittedName>
        <fullName evidence="2">Uncharacterized protein</fullName>
    </submittedName>
</protein>